<dbReference type="AlphaFoldDB" id="B9Z509"/>
<comment type="caution">
    <text evidence="2">The sequence shown here is derived from an EMBL/GenBank/DDBJ whole genome shotgun (WGS) entry which is preliminary data.</text>
</comment>
<dbReference type="InterPro" id="IPR003959">
    <property type="entry name" value="ATPase_AAA_core"/>
</dbReference>
<evidence type="ECO:0000259" key="1">
    <source>
        <dbReference type="Pfam" id="PF13304"/>
    </source>
</evidence>
<dbReference type="GO" id="GO:0016887">
    <property type="term" value="F:ATP hydrolysis activity"/>
    <property type="evidence" value="ECO:0007669"/>
    <property type="project" value="InterPro"/>
</dbReference>
<gene>
    <name evidence="2" type="ORF">FuraDRAFT_2444</name>
</gene>
<dbReference type="InterPro" id="IPR027417">
    <property type="entry name" value="P-loop_NTPase"/>
</dbReference>
<keyword evidence="3" id="KW-1185">Reference proteome</keyword>
<dbReference type="Gene3D" id="3.40.50.300">
    <property type="entry name" value="P-loop containing nucleotide triphosphate hydrolases"/>
    <property type="match status" value="1"/>
</dbReference>
<proteinExistence type="predicted"/>
<evidence type="ECO:0000313" key="3">
    <source>
        <dbReference type="Proteomes" id="UP000003165"/>
    </source>
</evidence>
<dbReference type="InterPro" id="IPR051396">
    <property type="entry name" value="Bact_Antivir_Def_Nuclease"/>
</dbReference>
<evidence type="ECO:0000313" key="2">
    <source>
        <dbReference type="EMBL" id="EEG08241.1"/>
    </source>
</evidence>
<dbReference type="SUPFAM" id="SSF52540">
    <property type="entry name" value="P-loop containing nucleoside triphosphate hydrolases"/>
    <property type="match status" value="1"/>
</dbReference>
<reference evidence="2 3" key="1">
    <citation type="submission" date="2009-02" db="EMBL/GenBank/DDBJ databases">
        <title>Sequencing of the draft genome and assembly of Lutiella nitroferrum 2002.</title>
        <authorList>
            <consortium name="US DOE Joint Genome Institute (JGI-PGF)"/>
            <person name="Lucas S."/>
            <person name="Copeland A."/>
            <person name="Lapidus A."/>
            <person name="Glavina del Rio T."/>
            <person name="Tice H."/>
            <person name="Bruce D."/>
            <person name="Goodwin L."/>
            <person name="Pitluck S."/>
            <person name="Larimer F."/>
            <person name="Land M.L."/>
            <person name="Hauser L."/>
            <person name="Coates J.D."/>
        </authorList>
    </citation>
    <scope>NUCLEOTIDE SEQUENCE [LARGE SCALE GENOMIC DNA]</scope>
    <source>
        <strain evidence="2 3">2002</strain>
    </source>
</reference>
<dbReference type="eggNOG" id="COG3593">
    <property type="taxonomic scope" value="Bacteria"/>
</dbReference>
<sequence length="617" mass="70484">MPINKIWTKRLSNESFYKNSRGQAIPFLEIKKMTVIIGQNNSGKSRLIRKIFQSPSAETIIENIAASNEIKEIIEPVISEIRQYKPHTAGSVAPVENFLKETFTTTDEHKKRLDEYIDFHNKARQGNISYGEIRQQRANEVLSQGDREQFNVAHLVQHFEKPKSFYIPILRGMRPLTADGEIHLDVNSRRTVKDYFPEISDKNSIYTGHSLYELLKSHLLGKPEQRELIRKYEKRIGEVFFENLETTLIPEHNSDTVAVKIGHEEQFPIYNLGDGLQQVIIISSAAFLTETPSLFFIEEPEIGLHPGLLKRLIKFLIDETNHQFIVTTHSNHILELAEIDPNIIIHKCKKRAGADGTFVEIEKCGKDNDFLIEMGVHPSSVFLSNCTIWVEGITDRLYIKKFIEKYIQEQETKNDAPPAYIEDYHYSFVEYQGSTLTHWNFSGDHEKQSEQMKAAFTTASAFVIADGDIIGKGTRADDLSSQLGESVHILKCKETENLLPKKILVKTVRKLHESKKSPLKESIQIEDIENLDETLLQNSTLGIGHHIDVALGLQGKGQENERYFSDASGTISAKVNFCRSVIEVMDEVEWELSDEARTLCAKIFDHIAVNNPDYRDR</sequence>
<name>B9Z509_9NEIS</name>
<dbReference type="EMBL" id="ACIS01000006">
    <property type="protein sequence ID" value="EEG08241.1"/>
    <property type="molecule type" value="Genomic_DNA"/>
</dbReference>
<dbReference type="Proteomes" id="UP000003165">
    <property type="component" value="Unassembled WGS sequence"/>
</dbReference>
<protein>
    <submittedName>
        <fullName evidence="2">ATP/GTP-binding protein, putative</fullName>
    </submittedName>
</protein>
<dbReference type="PANTHER" id="PTHR43581">
    <property type="entry name" value="ATP/GTP PHOSPHATASE"/>
    <property type="match status" value="1"/>
</dbReference>
<dbReference type="Pfam" id="PF13304">
    <property type="entry name" value="AAA_21"/>
    <property type="match status" value="1"/>
</dbReference>
<accession>B9Z509</accession>
<dbReference type="PANTHER" id="PTHR43581:SF4">
    <property type="entry name" value="ATP_GTP PHOSPHATASE"/>
    <property type="match status" value="1"/>
</dbReference>
<organism evidence="2 3">
    <name type="scientific">Pseudogulbenkiania ferrooxidans 2002</name>
    <dbReference type="NCBI Taxonomy" id="279714"/>
    <lineage>
        <taxon>Bacteria</taxon>
        <taxon>Pseudomonadati</taxon>
        <taxon>Pseudomonadota</taxon>
        <taxon>Betaproteobacteria</taxon>
        <taxon>Neisseriales</taxon>
        <taxon>Chromobacteriaceae</taxon>
        <taxon>Pseudogulbenkiania</taxon>
    </lineage>
</organism>
<feature type="domain" description="ATPase AAA-type core" evidence="1">
    <location>
        <begin position="33"/>
        <end position="335"/>
    </location>
</feature>
<dbReference type="GO" id="GO:0005524">
    <property type="term" value="F:ATP binding"/>
    <property type="evidence" value="ECO:0007669"/>
    <property type="project" value="InterPro"/>
</dbReference>